<dbReference type="Proteomes" id="UP001610446">
    <property type="component" value="Unassembled WGS sequence"/>
</dbReference>
<keyword evidence="4" id="KW-1185">Reference proteome</keyword>
<evidence type="ECO:0000256" key="1">
    <source>
        <dbReference type="SAM" id="MobiDB-lite"/>
    </source>
</evidence>
<feature type="region of interest" description="Disordered" evidence="1">
    <location>
        <begin position="658"/>
        <end position="689"/>
    </location>
</feature>
<protein>
    <submittedName>
        <fullName evidence="3">Uncharacterized protein</fullName>
    </submittedName>
</protein>
<feature type="region of interest" description="Disordered" evidence="1">
    <location>
        <begin position="593"/>
        <end position="631"/>
    </location>
</feature>
<feature type="compositionally biased region" description="Polar residues" evidence="1">
    <location>
        <begin position="727"/>
        <end position="737"/>
    </location>
</feature>
<gene>
    <name evidence="3" type="ORF">BJY01DRAFT_202185</name>
</gene>
<dbReference type="Gene3D" id="2.120.10.80">
    <property type="entry name" value="Kelch-type beta propeller"/>
    <property type="match status" value="1"/>
</dbReference>
<name>A0ABR4KZT9_9EURO</name>
<dbReference type="InterPro" id="IPR011043">
    <property type="entry name" value="Gal_Oxase/kelch_b-propeller"/>
</dbReference>
<keyword evidence="2" id="KW-0472">Membrane</keyword>
<feature type="transmembrane region" description="Helical" evidence="2">
    <location>
        <begin position="464"/>
        <end position="487"/>
    </location>
</feature>
<accession>A0ABR4KZT9</accession>
<sequence length="938" mass="101262">MDGRSSGRPRMYRVVGVNLVSTLLCVLHFAAHGYAQIPYMPSSLLYSSQQNGSFAYLLRSTNANQPQTEFLSLDVSGKVDPANPSYTTLLEEVPFYDNNEIAYIPTVDQDGIVKVYAGDCWGSGNSPVVWTFEPDLGSTTGNGTWQKLSIREEDGQTIAIQGPNYLSAGFAYSTSNITESSLYAFGGMCPYQDNSGTSWVTAANYSQSMTVLKLSTEDDVYQLSTTGERAPPIPEAGFTITPLQATYSYSDNERRQQQSFLLTGGHTKQAFINMSELAIFSAPQNSWSFVTVGSVTDTPRTDLAFRDAAAIEPRSGHTSVLSADGSKVILFGGWVGNTSVPAVPQIAILEIGGGFASTGEWAWKIPSTENIGIPDGSGIYGHGATMLPGGIMMIAGGYEISHLSKRSEDGPQLNSRIILYDVDSDTWPSSYENPNSISANADNGSASSNESSSSSSSSSASRKAGLGVGIGLGIPVAAGIAVFAFYFCRRRRVRRSRDSEIRQLALGAQRAHFWGREDSELASSIQNPPSLRNPFSNSDYPWANNNPRSLGKKPGWKDHGDAAAERTGLLGDVHIPKKITRSALNAGVYRPPYNDYGRGDTPNNIHPIDEREEDEVERTNTRDTAESATEQGFVTARNTQVDGVHLLGVLPEVVTAVEGANPGRSSPDKDERTSSNLSDSSTSAKSAKSAHLFSIAPNKASALRTDVAVSSDTIGYVSGHRRDAVRSQDSSKSGTSSFEKRYSSDSYSTAHSTLSQRQAEGEYLLREGPESSHFLDLFNSKPTITARPKASEWIGGIRRVLSVTRRRPATHESTSTVSHASGIDGRNTVIGLPRAGTKLPRRSVSASAELFKRKQGAKDWGVSHDRESGFQTARSTRDDFGLMDIDSDEDWDVEGAAEGRRVQVTFTVPREKLRVVNATASDMDNLSVNSVSRSNSSS</sequence>
<feature type="compositionally biased region" description="Low complexity" evidence="1">
    <location>
        <begin position="435"/>
        <end position="460"/>
    </location>
</feature>
<feature type="compositionally biased region" description="Low complexity" evidence="1">
    <location>
        <begin position="674"/>
        <end position="689"/>
    </location>
</feature>
<organism evidence="3 4">
    <name type="scientific">Aspergillus pseudoustus</name>
    <dbReference type="NCBI Taxonomy" id="1810923"/>
    <lineage>
        <taxon>Eukaryota</taxon>
        <taxon>Fungi</taxon>
        <taxon>Dikarya</taxon>
        <taxon>Ascomycota</taxon>
        <taxon>Pezizomycotina</taxon>
        <taxon>Eurotiomycetes</taxon>
        <taxon>Eurotiomycetidae</taxon>
        <taxon>Eurotiales</taxon>
        <taxon>Aspergillaceae</taxon>
        <taxon>Aspergillus</taxon>
        <taxon>Aspergillus subgen. Nidulantes</taxon>
    </lineage>
</organism>
<dbReference type="InterPro" id="IPR015915">
    <property type="entry name" value="Kelch-typ_b-propeller"/>
</dbReference>
<evidence type="ECO:0000313" key="4">
    <source>
        <dbReference type="Proteomes" id="UP001610446"/>
    </source>
</evidence>
<comment type="caution">
    <text evidence="3">The sequence shown here is derived from an EMBL/GenBank/DDBJ whole genome shotgun (WGS) entry which is preliminary data.</text>
</comment>
<evidence type="ECO:0000313" key="3">
    <source>
        <dbReference type="EMBL" id="KAL2857781.1"/>
    </source>
</evidence>
<feature type="region of interest" description="Disordered" evidence="1">
    <location>
        <begin position="431"/>
        <end position="460"/>
    </location>
</feature>
<dbReference type="SUPFAM" id="SSF50965">
    <property type="entry name" value="Galactose oxidase, central domain"/>
    <property type="match status" value="1"/>
</dbReference>
<feature type="compositionally biased region" description="Polar residues" evidence="1">
    <location>
        <begin position="744"/>
        <end position="755"/>
    </location>
</feature>
<dbReference type="EMBL" id="JBFXLU010000003">
    <property type="protein sequence ID" value="KAL2857781.1"/>
    <property type="molecule type" value="Genomic_DNA"/>
</dbReference>
<proteinExistence type="predicted"/>
<keyword evidence="2" id="KW-0812">Transmembrane</keyword>
<evidence type="ECO:0000256" key="2">
    <source>
        <dbReference type="SAM" id="Phobius"/>
    </source>
</evidence>
<feature type="region of interest" description="Disordered" evidence="1">
    <location>
        <begin position="805"/>
        <end position="827"/>
    </location>
</feature>
<keyword evidence="2" id="KW-1133">Transmembrane helix</keyword>
<feature type="region of interest" description="Disordered" evidence="1">
    <location>
        <begin position="720"/>
        <end position="755"/>
    </location>
</feature>
<reference evidence="3 4" key="1">
    <citation type="submission" date="2024-07" db="EMBL/GenBank/DDBJ databases">
        <title>Section-level genome sequencing and comparative genomics of Aspergillus sections Usti and Cavernicolus.</title>
        <authorList>
            <consortium name="Lawrence Berkeley National Laboratory"/>
            <person name="Nybo J.L."/>
            <person name="Vesth T.C."/>
            <person name="Theobald S."/>
            <person name="Frisvad J.C."/>
            <person name="Larsen T.O."/>
            <person name="Kjaerboelling I."/>
            <person name="Rothschild-Mancinelli K."/>
            <person name="Lyhne E.K."/>
            <person name="Kogle M.E."/>
            <person name="Barry K."/>
            <person name="Clum A."/>
            <person name="Na H."/>
            <person name="Ledsgaard L."/>
            <person name="Lin J."/>
            <person name="Lipzen A."/>
            <person name="Kuo A."/>
            <person name="Riley R."/>
            <person name="Mondo S."/>
            <person name="Labutti K."/>
            <person name="Haridas S."/>
            <person name="Pangalinan J."/>
            <person name="Salamov A.A."/>
            <person name="Simmons B.A."/>
            <person name="Magnuson J.K."/>
            <person name="Chen J."/>
            <person name="Drula E."/>
            <person name="Henrissat B."/>
            <person name="Wiebenga A."/>
            <person name="Lubbers R.J."/>
            <person name="Gomes A.C."/>
            <person name="Makela M.R."/>
            <person name="Stajich J."/>
            <person name="Grigoriev I.V."/>
            <person name="Mortensen U.H."/>
            <person name="De Vries R.P."/>
            <person name="Baker S.E."/>
            <person name="Andersen M.R."/>
        </authorList>
    </citation>
    <scope>NUCLEOTIDE SEQUENCE [LARGE SCALE GENOMIC DNA]</scope>
    <source>
        <strain evidence="3 4">CBS 123904</strain>
    </source>
</reference>